<accession>A0ABY4W333</accession>
<dbReference type="PANTHER" id="PTHR11895:SF176">
    <property type="entry name" value="AMIDASE AMID-RELATED"/>
    <property type="match status" value="1"/>
</dbReference>
<dbReference type="EMBL" id="CP098747">
    <property type="protein sequence ID" value="USG61610.1"/>
    <property type="molecule type" value="Genomic_DNA"/>
</dbReference>
<dbReference type="Pfam" id="PF01425">
    <property type="entry name" value="Amidase"/>
    <property type="match status" value="1"/>
</dbReference>
<evidence type="ECO:0000313" key="3">
    <source>
        <dbReference type="Proteomes" id="UP001056291"/>
    </source>
</evidence>
<sequence length="459" mass="48990">MMTNIEELSWRSAADIGRALSNREARSVELTEYLLSKIQENLHSNVFLNVTRDRALVEARAADDRLANGAAISKLDGVPISWKDLFDLEGESTTAGSKFYRNAAPATEDAALVKKAAAAGMVTLGKVNLTEFAYSGLGLNPHFGTPANPNDAKASRAPGGSSSGSGVSVACGYSPCSIGTDTGGSVRIPSAFNGLVGFKSSEGRYDKSGLFALSPTLDTVGPLARSVEDCQLIDALFTGAGHSSKHAAPVARSLKHTTLFVPESVVLDDLDIAVAENFETSLRHLETAGAKIYRRKLRIFDEAVHLAEEHGTITAAEAYFQHKELMESTDIKHVDRRVVARILKGRGMTANDFIALRQSRVSLANNLSEKLDGAILVMPTTPITAPEIAPLDADDGYFNYTNLKTLRNTMLGNFLNLCGLALPNGTDKNNLPTSILFSAPAGSDELLLECGPSFENAVC</sequence>
<dbReference type="Gene3D" id="3.90.1300.10">
    <property type="entry name" value="Amidase signature (AS) domain"/>
    <property type="match status" value="1"/>
</dbReference>
<dbReference type="InterPro" id="IPR036928">
    <property type="entry name" value="AS_sf"/>
</dbReference>
<protein>
    <submittedName>
        <fullName evidence="2">Amidase family protein</fullName>
    </submittedName>
</protein>
<dbReference type="RefSeq" id="WP_251934736.1">
    <property type="nucleotide sequence ID" value="NZ_CP098747.1"/>
</dbReference>
<dbReference type="PANTHER" id="PTHR11895">
    <property type="entry name" value="TRANSAMIDASE"/>
    <property type="match status" value="1"/>
</dbReference>
<dbReference type="InterPro" id="IPR000120">
    <property type="entry name" value="Amidase"/>
</dbReference>
<proteinExistence type="predicted"/>
<reference evidence="2" key="1">
    <citation type="submission" date="2022-06" db="EMBL/GenBank/DDBJ databases">
        <title>Sneathiella actinostolidae sp. nov., isolated from a sea anemonein the Western Pacific Ocean.</title>
        <authorList>
            <person name="Wei M.J."/>
        </authorList>
    </citation>
    <scope>NUCLEOTIDE SEQUENCE</scope>
    <source>
        <strain evidence="2">PHK-P5</strain>
    </source>
</reference>
<dbReference type="SUPFAM" id="SSF75304">
    <property type="entry name" value="Amidase signature (AS) enzymes"/>
    <property type="match status" value="1"/>
</dbReference>
<dbReference type="InterPro" id="IPR020556">
    <property type="entry name" value="Amidase_CS"/>
</dbReference>
<organism evidence="2 3">
    <name type="scientific">Sneathiella marina</name>
    <dbReference type="NCBI Taxonomy" id="2950108"/>
    <lineage>
        <taxon>Bacteria</taxon>
        <taxon>Pseudomonadati</taxon>
        <taxon>Pseudomonadota</taxon>
        <taxon>Alphaproteobacteria</taxon>
        <taxon>Sneathiellales</taxon>
        <taxon>Sneathiellaceae</taxon>
        <taxon>Sneathiella</taxon>
    </lineage>
</organism>
<keyword evidence="3" id="KW-1185">Reference proteome</keyword>
<evidence type="ECO:0000313" key="2">
    <source>
        <dbReference type="EMBL" id="USG61610.1"/>
    </source>
</evidence>
<dbReference type="InterPro" id="IPR023631">
    <property type="entry name" value="Amidase_dom"/>
</dbReference>
<feature type="domain" description="Amidase" evidence="1">
    <location>
        <begin position="29"/>
        <end position="448"/>
    </location>
</feature>
<evidence type="ECO:0000259" key="1">
    <source>
        <dbReference type="Pfam" id="PF01425"/>
    </source>
</evidence>
<gene>
    <name evidence="2" type="ORF">NBZ79_01290</name>
</gene>
<dbReference type="Proteomes" id="UP001056291">
    <property type="component" value="Chromosome"/>
</dbReference>
<name>A0ABY4W333_9PROT</name>
<dbReference type="PROSITE" id="PS00571">
    <property type="entry name" value="AMIDASES"/>
    <property type="match status" value="1"/>
</dbReference>